<dbReference type="SUPFAM" id="SSF53850">
    <property type="entry name" value="Periplasmic binding protein-like II"/>
    <property type="match status" value="1"/>
</dbReference>
<reference evidence="6 7" key="1">
    <citation type="submission" date="2016-06" db="EMBL/GenBank/DDBJ databases">
        <title>Complete genome sequences of Bordetella bronchialis and Bordetella flabilis.</title>
        <authorList>
            <person name="LiPuma J.J."/>
            <person name="Spilker T."/>
        </authorList>
    </citation>
    <scope>NUCLEOTIDE SEQUENCE [LARGE SCALE GENOMIC DNA]</scope>
    <source>
        <strain evidence="6 7">AU10664</strain>
    </source>
</reference>
<dbReference type="KEGG" id="bfz:BAU07_04255"/>
<dbReference type="FunFam" id="1.10.10.10:FF:000001">
    <property type="entry name" value="LysR family transcriptional regulator"/>
    <property type="match status" value="1"/>
</dbReference>
<dbReference type="Proteomes" id="UP000091926">
    <property type="component" value="Chromosome"/>
</dbReference>
<comment type="similarity">
    <text evidence="1">Belongs to the LysR transcriptional regulatory family.</text>
</comment>
<dbReference type="PROSITE" id="PS50931">
    <property type="entry name" value="HTH_LYSR"/>
    <property type="match status" value="1"/>
</dbReference>
<keyword evidence="4" id="KW-0804">Transcription</keyword>
<evidence type="ECO:0000256" key="1">
    <source>
        <dbReference type="ARBA" id="ARBA00009437"/>
    </source>
</evidence>
<gene>
    <name evidence="6" type="ORF">BAU07_04255</name>
</gene>
<sequence>MELKQLEYFVHVVDTASFSRAALALNVAQSTLSRQIALLENQTGQRLLVRTGRGAVPTAAGAALLPHARTMLHVARVAGEELRDMHASPSGRITLGLPSVVALRIGVALVQQFRERFPRAVLSMSEGVSPQLTEWAIDGRLDLALVHNPLPSPQLTYLPIASEKMVLVAPASAARLPRQIDLVALAAYPMVVTSALNAVRDRVESVLKPRGIALQIVAEAGYVHTVFGLVASGVGYTILPEGALALWEHADRLQWAPIGAPVIRNRLVLAVPKARPATRLTAGVVAILKGLYRR</sequence>
<evidence type="ECO:0000256" key="4">
    <source>
        <dbReference type="ARBA" id="ARBA00023163"/>
    </source>
</evidence>
<dbReference type="GO" id="GO:0005829">
    <property type="term" value="C:cytosol"/>
    <property type="evidence" value="ECO:0007669"/>
    <property type="project" value="TreeGrafter"/>
</dbReference>
<proteinExistence type="inferred from homology"/>
<dbReference type="Gene3D" id="3.40.190.290">
    <property type="match status" value="1"/>
</dbReference>
<evidence type="ECO:0000313" key="7">
    <source>
        <dbReference type="Proteomes" id="UP000091926"/>
    </source>
</evidence>
<dbReference type="GO" id="GO:0003700">
    <property type="term" value="F:DNA-binding transcription factor activity"/>
    <property type="evidence" value="ECO:0007669"/>
    <property type="project" value="InterPro"/>
</dbReference>
<dbReference type="InterPro" id="IPR050950">
    <property type="entry name" value="HTH-type_LysR_regulators"/>
</dbReference>
<dbReference type="OrthoDB" id="8587114at2"/>
<dbReference type="Pfam" id="PF03466">
    <property type="entry name" value="LysR_substrate"/>
    <property type="match status" value="1"/>
</dbReference>
<dbReference type="RefSeq" id="WP_066654436.1">
    <property type="nucleotide sequence ID" value="NZ_CBCSCL010000010.1"/>
</dbReference>
<feature type="domain" description="HTH lysR-type" evidence="5">
    <location>
        <begin position="1"/>
        <end position="58"/>
    </location>
</feature>
<dbReference type="InterPro" id="IPR036388">
    <property type="entry name" value="WH-like_DNA-bd_sf"/>
</dbReference>
<dbReference type="InterPro" id="IPR005119">
    <property type="entry name" value="LysR_subst-bd"/>
</dbReference>
<evidence type="ECO:0000256" key="3">
    <source>
        <dbReference type="ARBA" id="ARBA00023125"/>
    </source>
</evidence>
<dbReference type="InterPro" id="IPR000847">
    <property type="entry name" value="LysR_HTH_N"/>
</dbReference>
<keyword evidence="7" id="KW-1185">Reference proteome</keyword>
<dbReference type="SUPFAM" id="SSF46785">
    <property type="entry name" value="Winged helix' DNA-binding domain"/>
    <property type="match status" value="1"/>
</dbReference>
<evidence type="ECO:0000259" key="5">
    <source>
        <dbReference type="PROSITE" id="PS50931"/>
    </source>
</evidence>
<evidence type="ECO:0000256" key="2">
    <source>
        <dbReference type="ARBA" id="ARBA00023015"/>
    </source>
</evidence>
<keyword evidence="3" id="KW-0238">DNA-binding</keyword>
<accession>A0A193GAX8</accession>
<organism evidence="6 7">
    <name type="scientific">Bordetella flabilis</name>
    <dbReference type="NCBI Taxonomy" id="463014"/>
    <lineage>
        <taxon>Bacteria</taxon>
        <taxon>Pseudomonadati</taxon>
        <taxon>Pseudomonadota</taxon>
        <taxon>Betaproteobacteria</taxon>
        <taxon>Burkholderiales</taxon>
        <taxon>Alcaligenaceae</taxon>
        <taxon>Bordetella</taxon>
    </lineage>
</organism>
<protein>
    <submittedName>
        <fullName evidence="6">LysR family transcriptional regulator</fullName>
    </submittedName>
</protein>
<dbReference type="AlphaFoldDB" id="A0A193GAX8"/>
<dbReference type="PANTHER" id="PTHR30419">
    <property type="entry name" value="HTH-TYPE TRANSCRIPTIONAL REGULATOR YBHD"/>
    <property type="match status" value="1"/>
</dbReference>
<dbReference type="InterPro" id="IPR036390">
    <property type="entry name" value="WH_DNA-bd_sf"/>
</dbReference>
<dbReference type="GO" id="GO:0003677">
    <property type="term" value="F:DNA binding"/>
    <property type="evidence" value="ECO:0007669"/>
    <property type="project" value="UniProtKB-KW"/>
</dbReference>
<name>A0A193GAX8_9BORD</name>
<evidence type="ECO:0000313" key="6">
    <source>
        <dbReference type="EMBL" id="ANN76434.1"/>
    </source>
</evidence>
<dbReference type="EMBL" id="CP016172">
    <property type="protein sequence ID" value="ANN76434.1"/>
    <property type="molecule type" value="Genomic_DNA"/>
</dbReference>
<dbReference type="Pfam" id="PF00126">
    <property type="entry name" value="HTH_1"/>
    <property type="match status" value="1"/>
</dbReference>
<dbReference type="STRING" id="463014.BAU07_04255"/>
<dbReference type="PRINTS" id="PR00039">
    <property type="entry name" value="HTHLYSR"/>
</dbReference>
<keyword evidence="2" id="KW-0805">Transcription regulation</keyword>
<dbReference type="Gene3D" id="1.10.10.10">
    <property type="entry name" value="Winged helix-like DNA-binding domain superfamily/Winged helix DNA-binding domain"/>
    <property type="match status" value="1"/>
</dbReference>